<protein>
    <submittedName>
        <fullName evidence="1">15962_t:CDS:1</fullName>
    </submittedName>
</protein>
<sequence length="195" mass="22909">MSIPPDIYSIFDINEETEEASKEIDIDISDDEINLILDTTDGIEHMWEGVEDDNTILEGSKEANKMKTHHIHFTPEGDQKYLLRIQISLNDNGLILLHVMNPHRENLISRSLKLPDIFNELEQYQCNGNYNKFILLNIIKRAHSYEKLEQLVKSLESSIEQPWASEDKWMDFIIQVIYRLNILNVYHLLQEVNQE</sequence>
<dbReference type="Proteomes" id="UP000789375">
    <property type="component" value="Unassembled WGS sequence"/>
</dbReference>
<accession>A0A9N8UXS5</accession>
<comment type="caution">
    <text evidence="1">The sequence shown here is derived from an EMBL/GenBank/DDBJ whole genome shotgun (WGS) entry which is preliminary data.</text>
</comment>
<dbReference type="EMBL" id="CAJVPP010000015">
    <property type="protein sequence ID" value="CAG8435002.1"/>
    <property type="molecule type" value="Genomic_DNA"/>
</dbReference>
<dbReference type="AlphaFoldDB" id="A0A9N8UXS5"/>
<evidence type="ECO:0000313" key="2">
    <source>
        <dbReference type="Proteomes" id="UP000789375"/>
    </source>
</evidence>
<name>A0A9N8UXS5_FUNMO</name>
<gene>
    <name evidence="1" type="ORF">FMOSSE_LOCUS185</name>
</gene>
<keyword evidence="2" id="KW-1185">Reference proteome</keyword>
<proteinExistence type="predicted"/>
<organism evidence="1 2">
    <name type="scientific">Funneliformis mosseae</name>
    <name type="common">Endomycorrhizal fungus</name>
    <name type="synonym">Glomus mosseae</name>
    <dbReference type="NCBI Taxonomy" id="27381"/>
    <lineage>
        <taxon>Eukaryota</taxon>
        <taxon>Fungi</taxon>
        <taxon>Fungi incertae sedis</taxon>
        <taxon>Mucoromycota</taxon>
        <taxon>Glomeromycotina</taxon>
        <taxon>Glomeromycetes</taxon>
        <taxon>Glomerales</taxon>
        <taxon>Glomeraceae</taxon>
        <taxon>Funneliformis</taxon>
    </lineage>
</organism>
<reference evidence="1" key="1">
    <citation type="submission" date="2021-06" db="EMBL/GenBank/DDBJ databases">
        <authorList>
            <person name="Kallberg Y."/>
            <person name="Tangrot J."/>
            <person name="Rosling A."/>
        </authorList>
    </citation>
    <scope>NUCLEOTIDE SEQUENCE</scope>
    <source>
        <strain evidence="1">87-6 pot B 2015</strain>
    </source>
</reference>
<evidence type="ECO:0000313" key="1">
    <source>
        <dbReference type="EMBL" id="CAG8435002.1"/>
    </source>
</evidence>